<dbReference type="InterPro" id="IPR014710">
    <property type="entry name" value="RmlC-like_jellyroll"/>
</dbReference>
<name>A0A0A1FE74_9BURK</name>
<feature type="region of interest" description="Disordered" evidence="1">
    <location>
        <begin position="102"/>
        <end position="123"/>
    </location>
</feature>
<dbReference type="InterPro" id="IPR011051">
    <property type="entry name" value="RmlC_Cupin_sf"/>
</dbReference>
<sequence length="123" mass="13974">MIFYLLPAEAISSWHSLKDTREVFKQISGASLFIPKIDASGHWRSEEEASYENDVVIEKNKAAGFGDWFGAYPNGEYGLVTCECRGPFEFAKFKIATPENLSDFHRQNPERQHMIDKLAPKSS</sequence>
<dbReference type="InterPro" id="IPR009327">
    <property type="entry name" value="Cupin_DUF985"/>
</dbReference>
<dbReference type="Pfam" id="PF06172">
    <property type="entry name" value="Cupin_5"/>
    <property type="match status" value="1"/>
</dbReference>
<organism evidence="3 4">
    <name type="scientific">Collimonas arenae</name>
    <dbReference type="NCBI Taxonomy" id="279058"/>
    <lineage>
        <taxon>Bacteria</taxon>
        <taxon>Pseudomonadati</taxon>
        <taxon>Pseudomonadota</taxon>
        <taxon>Betaproteobacteria</taxon>
        <taxon>Burkholderiales</taxon>
        <taxon>Oxalobacteraceae</taxon>
        <taxon>Collimonas</taxon>
    </lineage>
</organism>
<dbReference type="EMBL" id="CP009962">
    <property type="protein sequence ID" value="AIY41157.1"/>
    <property type="molecule type" value="Genomic_DNA"/>
</dbReference>
<evidence type="ECO:0000313" key="3">
    <source>
        <dbReference type="EMBL" id="AIY41157.1"/>
    </source>
</evidence>
<accession>A0A0A1FE74</accession>
<dbReference type="KEGG" id="care:LT85_1999"/>
<protein>
    <recommendedName>
        <fullName evidence="2">DUF985 domain-containing protein</fullName>
    </recommendedName>
</protein>
<dbReference type="Proteomes" id="UP000030302">
    <property type="component" value="Chromosome"/>
</dbReference>
<dbReference type="SUPFAM" id="SSF51182">
    <property type="entry name" value="RmlC-like cupins"/>
    <property type="match status" value="1"/>
</dbReference>
<dbReference type="Gene3D" id="2.60.120.10">
    <property type="entry name" value="Jelly Rolls"/>
    <property type="match status" value="1"/>
</dbReference>
<dbReference type="AlphaFoldDB" id="A0A0A1FE74"/>
<evidence type="ECO:0000259" key="2">
    <source>
        <dbReference type="Pfam" id="PF06172"/>
    </source>
</evidence>
<evidence type="ECO:0000313" key="4">
    <source>
        <dbReference type="Proteomes" id="UP000030302"/>
    </source>
</evidence>
<reference evidence="4" key="1">
    <citation type="journal article" date="2014" name="Soil Biol. Biochem.">
        <title>Structure and function of bacterial communities in ageing soils: Insights from the Mendocino ecological staircase.</title>
        <authorList>
            <person name="Uroz S."/>
            <person name="Tech J.J."/>
            <person name="Sawaya N.A."/>
            <person name="Frey-Klett P."/>
            <person name="Leveau J.H.J."/>
        </authorList>
    </citation>
    <scope>NUCLEOTIDE SEQUENCE [LARGE SCALE GENOMIC DNA]</scope>
    <source>
        <strain evidence="4">Cal35</strain>
    </source>
</reference>
<gene>
    <name evidence="3" type="ORF">LT85_1999</name>
</gene>
<proteinExistence type="predicted"/>
<evidence type="ECO:0000256" key="1">
    <source>
        <dbReference type="SAM" id="MobiDB-lite"/>
    </source>
</evidence>
<feature type="domain" description="DUF985" evidence="2">
    <location>
        <begin position="1"/>
        <end position="95"/>
    </location>
</feature>
<dbReference type="HOGENOM" id="CLU_2011345_0_0_4"/>
<keyword evidence="4" id="KW-1185">Reference proteome</keyword>